<evidence type="ECO:0000313" key="2">
    <source>
        <dbReference type="EMBL" id="PHP66543.1"/>
    </source>
</evidence>
<sequence length="116" mass="12452">MANITNHYESPLSIGGVEIRPGATARVESWGKIKDAGVYPAWLRAGVISVEDADAPAAASVEDDFPAPEPEADEPEDNDDRDQIIADLEELGFKVDKRRSTFALKAELDAAIEGKG</sequence>
<feature type="region of interest" description="Disordered" evidence="1">
    <location>
        <begin position="55"/>
        <end position="82"/>
    </location>
</feature>
<proteinExistence type="predicted"/>
<dbReference type="EMBL" id="PDVP01000007">
    <property type="protein sequence ID" value="PHP66543.1"/>
    <property type="molecule type" value="Genomic_DNA"/>
</dbReference>
<protein>
    <submittedName>
        <fullName evidence="2">Uncharacterized protein</fullName>
    </submittedName>
</protein>
<accession>A0A2G1QLZ1</accession>
<organism evidence="2 3">
    <name type="scientific">Zhengella mangrovi</name>
    <dbReference type="NCBI Taxonomy" id="1982044"/>
    <lineage>
        <taxon>Bacteria</taxon>
        <taxon>Pseudomonadati</taxon>
        <taxon>Pseudomonadota</taxon>
        <taxon>Alphaproteobacteria</taxon>
        <taxon>Hyphomicrobiales</taxon>
        <taxon>Notoacmeibacteraceae</taxon>
        <taxon>Zhengella</taxon>
    </lineage>
</organism>
<evidence type="ECO:0000256" key="1">
    <source>
        <dbReference type="SAM" id="MobiDB-lite"/>
    </source>
</evidence>
<dbReference type="AlphaFoldDB" id="A0A2G1QLZ1"/>
<feature type="compositionally biased region" description="Acidic residues" evidence="1">
    <location>
        <begin position="61"/>
        <end position="80"/>
    </location>
</feature>
<dbReference type="Proteomes" id="UP000221168">
    <property type="component" value="Unassembled WGS sequence"/>
</dbReference>
<comment type="caution">
    <text evidence="2">The sequence shown here is derived from an EMBL/GenBank/DDBJ whole genome shotgun (WGS) entry which is preliminary data.</text>
</comment>
<keyword evidence="3" id="KW-1185">Reference proteome</keyword>
<name>A0A2G1QLZ1_9HYPH</name>
<evidence type="ECO:0000313" key="3">
    <source>
        <dbReference type="Proteomes" id="UP000221168"/>
    </source>
</evidence>
<dbReference type="RefSeq" id="WP_099306729.1">
    <property type="nucleotide sequence ID" value="NZ_PDVP01000007.1"/>
</dbReference>
<gene>
    <name evidence="2" type="ORF">CSC94_12705</name>
</gene>
<reference evidence="2 3" key="1">
    <citation type="submission" date="2017-10" db="EMBL/GenBank/DDBJ databases">
        <title>Sedimentibacterium mangrovi gen. nov., sp. nov., a novel member of family Phyllobacteriacea isolated from mangrove sediment.</title>
        <authorList>
            <person name="Liao H."/>
            <person name="Tian Y."/>
        </authorList>
    </citation>
    <scope>NUCLEOTIDE SEQUENCE [LARGE SCALE GENOMIC DNA]</scope>
    <source>
        <strain evidence="2 3">X9-2-2</strain>
    </source>
</reference>